<evidence type="ECO:0000313" key="2">
    <source>
        <dbReference type="Proteomes" id="UP000822993"/>
    </source>
</evidence>
<protein>
    <submittedName>
        <fullName evidence="1">Uncharacterized protein</fullName>
    </submittedName>
</protein>
<sequence length="125" mass="12804">MPSRKNLVAVAVAVGVVLVVGMGVSSAHAVSISTAGARAEHVGSSLGAQWHSVYAHDTVKDGKFVSAPWRSSYGSKGSVVNKSGDMTSMVQSVTNGGEKVTHISACRSNGGVKPMTCSAEKKTGW</sequence>
<evidence type="ECO:0000313" key="1">
    <source>
        <dbReference type="EMBL" id="MBE7700645.1"/>
    </source>
</evidence>
<proteinExistence type="predicted"/>
<name>A0A9D5YYY6_9CELL</name>
<comment type="caution">
    <text evidence="1">The sequence shown here is derived from an EMBL/GenBank/DDBJ whole genome shotgun (WGS) entry which is preliminary data.</text>
</comment>
<keyword evidence="2" id="KW-1185">Reference proteome</keyword>
<accession>A0A9D5YYY6</accession>
<dbReference type="AlphaFoldDB" id="A0A9D5YYY6"/>
<dbReference type="RefSeq" id="WP_193719909.1">
    <property type="nucleotide sequence ID" value="NZ_JACSPN010000011.1"/>
</dbReference>
<dbReference type="Proteomes" id="UP000822993">
    <property type="component" value="Unassembled WGS sequence"/>
</dbReference>
<dbReference type="EMBL" id="JACSPN010000011">
    <property type="protein sequence ID" value="MBE7700645.1"/>
    <property type="molecule type" value="Genomic_DNA"/>
</dbReference>
<gene>
    <name evidence="1" type="ORF">H9623_10035</name>
</gene>
<reference evidence="1 2" key="1">
    <citation type="submission" date="2020-08" db="EMBL/GenBank/DDBJ databases">
        <title>A Genomic Blueprint of the Chicken Gut Microbiome.</title>
        <authorList>
            <person name="Gilroy R."/>
            <person name="Ravi A."/>
            <person name="Getino M."/>
            <person name="Pursley I."/>
            <person name="Horton D.L."/>
            <person name="Alikhan N.-F."/>
            <person name="Baker D."/>
            <person name="Gharbi K."/>
            <person name="Hall N."/>
            <person name="Watson M."/>
            <person name="Adriaenssens E.M."/>
            <person name="Foster-Nyarko E."/>
            <person name="Jarju S."/>
            <person name="Secka A."/>
            <person name="Antonio M."/>
            <person name="Oren A."/>
            <person name="Chaudhuri R."/>
            <person name="La Ragione R.M."/>
            <person name="Hildebrand F."/>
            <person name="Pallen M.J."/>
        </authorList>
    </citation>
    <scope>NUCLEOTIDE SEQUENCE [LARGE SCALE GENOMIC DNA]</scope>
    <source>
        <strain evidence="1 2">Sa1BUA8</strain>
    </source>
</reference>
<organism evidence="1 2">
    <name type="scientific">Oerskovia douganii</name>
    <dbReference type="NCBI Taxonomy" id="2762210"/>
    <lineage>
        <taxon>Bacteria</taxon>
        <taxon>Bacillati</taxon>
        <taxon>Actinomycetota</taxon>
        <taxon>Actinomycetes</taxon>
        <taxon>Micrococcales</taxon>
        <taxon>Cellulomonadaceae</taxon>
        <taxon>Oerskovia</taxon>
    </lineage>
</organism>